<dbReference type="Proteomes" id="UP000029499">
    <property type="component" value="Chromosome"/>
</dbReference>
<proteinExistence type="inferred from homology"/>
<dbReference type="SUPFAM" id="SSF54506">
    <property type="entry name" value="Diaminopimelate epimerase-like"/>
    <property type="match status" value="1"/>
</dbReference>
<evidence type="ECO:0000313" key="3">
    <source>
        <dbReference type="EMBL" id="AIS16912.1"/>
    </source>
</evidence>
<comment type="similarity">
    <text evidence="1">Belongs to the PhzF family.</text>
</comment>
<evidence type="ECO:0000256" key="2">
    <source>
        <dbReference type="ARBA" id="ARBA00023235"/>
    </source>
</evidence>
<dbReference type="PANTHER" id="PTHR13774">
    <property type="entry name" value="PHENAZINE BIOSYNTHESIS PROTEIN"/>
    <property type="match status" value="1"/>
</dbReference>
<name>A0A089YRC8_9PSED</name>
<dbReference type="eggNOG" id="COG0384">
    <property type="taxonomic scope" value="Bacteria"/>
</dbReference>
<dbReference type="InterPro" id="IPR003719">
    <property type="entry name" value="Phenazine_PhzF-like"/>
</dbReference>
<dbReference type="Pfam" id="PF02567">
    <property type="entry name" value="PhzC-PhzF"/>
    <property type="match status" value="1"/>
</dbReference>
<dbReference type="KEGG" id="prh:LT40_05615"/>
<dbReference type="OrthoDB" id="9788221at2"/>
<dbReference type="HOGENOM" id="CLU_048756_2_2_6"/>
<dbReference type="STRING" id="216142.LT40_05615"/>
<dbReference type="PANTHER" id="PTHR13774:SF17">
    <property type="entry name" value="PHENAZINE BIOSYNTHESIS-LIKE DOMAIN-CONTAINING PROTEIN"/>
    <property type="match status" value="1"/>
</dbReference>
<dbReference type="PIRSF" id="PIRSF016184">
    <property type="entry name" value="PhzC_PhzF"/>
    <property type="match status" value="1"/>
</dbReference>
<reference evidence="3 4" key="1">
    <citation type="journal article" date="2015" name="J. Biotechnol.">
        <title>Complete genome sequence of Pseudomonas rhizosphaerae IH5T (=DSM 16299T), a phosphate-solubilizing rhizobacterium for bacterial biofertilizer.</title>
        <authorList>
            <person name="Kwak Y."/>
            <person name="Jung B.K."/>
            <person name="Shin J.H."/>
        </authorList>
    </citation>
    <scope>NUCLEOTIDE SEQUENCE [LARGE SCALE GENOMIC DNA]</scope>
    <source>
        <strain evidence="3">DSM 16299</strain>
    </source>
</reference>
<evidence type="ECO:0000256" key="1">
    <source>
        <dbReference type="ARBA" id="ARBA00008270"/>
    </source>
</evidence>
<keyword evidence="2 3" id="KW-0413">Isomerase</keyword>
<dbReference type="GO" id="GO:0005737">
    <property type="term" value="C:cytoplasm"/>
    <property type="evidence" value="ECO:0007669"/>
    <property type="project" value="TreeGrafter"/>
</dbReference>
<protein>
    <submittedName>
        <fullName evidence="3">Isomerase</fullName>
    </submittedName>
</protein>
<gene>
    <name evidence="3" type="ORF">LT40_05615</name>
</gene>
<dbReference type="NCBIfam" id="TIGR00654">
    <property type="entry name" value="PhzF_family"/>
    <property type="match status" value="1"/>
</dbReference>
<organism evidence="3 4">
    <name type="scientific">Pseudomonas rhizosphaerae</name>
    <dbReference type="NCBI Taxonomy" id="216142"/>
    <lineage>
        <taxon>Bacteria</taxon>
        <taxon>Pseudomonadati</taxon>
        <taxon>Pseudomonadota</taxon>
        <taxon>Gammaproteobacteria</taxon>
        <taxon>Pseudomonadales</taxon>
        <taxon>Pseudomonadaceae</taxon>
        <taxon>Pseudomonas</taxon>
    </lineage>
</organism>
<dbReference type="AlphaFoldDB" id="A0A089YRC8"/>
<keyword evidence="4" id="KW-1185">Reference proteome</keyword>
<sequence>MQLDFHQVDAFTQHPFAGNPAIVYRLDSWLADELMQKIAAEHNLAGTAFMVREAQGWHIRWFTPLTEMPLCGHATLASAYVLFEVYGETASSLSFASRAGTLIVSREGDRLWLDFPAMMPEEQLGLTLEVERALGCEAVDVMAAASLFVLLESEQAVRECQPNMTALARLPWPGVIITARGDHHDFVSRYFAPAMGIDEDAVTGSTHCSLIPYWSKRLVKTSLTAYQCSPRGGELFCRREGERVKIGGYAMLVSSGRLLLGPQI</sequence>
<accession>A0A089YRC8</accession>
<dbReference type="Gene3D" id="3.10.310.10">
    <property type="entry name" value="Diaminopimelate Epimerase, Chain A, domain 1"/>
    <property type="match status" value="2"/>
</dbReference>
<dbReference type="RefSeq" id="WP_043187412.1">
    <property type="nucleotide sequence ID" value="NZ_CP009533.1"/>
</dbReference>
<evidence type="ECO:0000313" key="4">
    <source>
        <dbReference type="Proteomes" id="UP000029499"/>
    </source>
</evidence>
<dbReference type="GO" id="GO:0016853">
    <property type="term" value="F:isomerase activity"/>
    <property type="evidence" value="ECO:0007669"/>
    <property type="project" value="UniProtKB-KW"/>
</dbReference>
<dbReference type="EMBL" id="CP009533">
    <property type="protein sequence ID" value="AIS16912.1"/>
    <property type="molecule type" value="Genomic_DNA"/>
</dbReference>